<evidence type="ECO:0000256" key="2">
    <source>
        <dbReference type="ARBA" id="ARBA00023002"/>
    </source>
</evidence>
<proteinExistence type="inferred from homology"/>
<reference evidence="4 5" key="1">
    <citation type="journal article" date="2016" name="PLoS Pathog.">
        <title>Biosynthesis of antibiotic leucinostatins in bio-control fungus Purpureocillium lilacinum and their inhibition on phytophthora revealed by genome mining.</title>
        <authorList>
            <person name="Wang G."/>
            <person name="Liu Z."/>
            <person name="Lin R."/>
            <person name="Li E."/>
            <person name="Mao Z."/>
            <person name="Ling J."/>
            <person name="Yang Y."/>
            <person name="Yin W.B."/>
            <person name="Xie B."/>
        </authorList>
    </citation>
    <scope>NUCLEOTIDE SEQUENCE [LARGE SCALE GENOMIC DNA]</scope>
    <source>
        <strain evidence="4">170</strain>
    </source>
</reference>
<dbReference type="SUPFAM" id="SSF51735">
    <property type="entry name" value="NAD(P)-binding Rossmann-fold domains"/>
    <property type="match status" value="1"/>
</dbReference>
<evidence type="ECO:0000313" key="5">
    <source>
        <dbReference type="Proteomes" id="UP000078397"/>
    </source>
</evidence>
<dbReference type="SUPFAM" id="SSF50129">
    <property type="entry name" value="GroES-like"/>
    <property type="match status" value="1"/>
</dbReference>
<comment type="caution">
    <text evidence="4">The sequence shown here is derived from an EMBL/GenBank/DDBJ whole genome shotgun (WGS) entry which is preliminary data.</text>
</comment>
<accession>A0A179FPG8</accession>
<dbReference type="InterPro" id="IPR020843">
    <property type="entry name" value="ER"/>
</dbReference>
<dbReference type="SMART" id="SM00829">
    <property type="entry name" value="PKS_ER"/>
    <property type="match status" value="1"/>
</dbReference>
<dbReference type="Pfam" id="PF08240">
    <property type="entry name" value="ADH_N"/>
    <property type="match status" value="1"/>
</dbReference>
<dbReference type="PANTHER" id="PTHR45348">
    <property type="entry name" value="HYPOTHETICAL OXIDOREDUCTASE (EUROFUNG)"/>
    <property type="match status" value="1"/>
</dbReference>
<name>A0A179FPG8_METCM</name>
<dbReference type="InterPro" id="IPR036291">
    <property type="entry name" value="NAD(P)-bd_dom_sf"/>
</dbReference>
<dbReference type="InterPro" id="IPR013149">
    <property type="entry name" value="ADH-like_C"/>
</dbReference>
<dbReference type="EMBL" id="LSBJ02000004">
    <property type="protein sequence ID" value="OAQ67041.1"/>
    <property type="molecule type" value="Genomic_DNA"/>
</dbReference>
<dbReference type="PANTHER" id="PTHR45348:SF2">
    <property type="entry name" value="ZINC-TYPE ALCOHOL DEHYDROGENASE-LIKE PROTEIN C2E1P3.01"/>
    <property type="match status" value="1"/>
</dbReference>
<dbReference type="GO" id="GO:0016651">
    <property type="term" value="F:oxidoreductase activity, acting on NAD(P)H"/>
    <property type="evidence" value="ECO:0007669"/>
    <property type="project" value="InterPro"/>
</dbReference>
<dbReference type="GeneID" id="28857853"/>
<dbReference type="KEGG" id="pchm:VFPPC_16106"/>
<evidence type="ECO:0000313" key="4">
    <source>
        <dbReference type="EMBL" id="OAQ67041.1"/>
    </source>
</evidence>
<dbReference type="STRING" id="1380566.A0A179FPG8"/>
<dbReference type="CDD" id="cd08249">
    <property type="entry name" value="enoyl_reductase_like"/>
    <property type="match status" value="1"/>
</dbReference>
<comment type="similarity">
    <text evidence="1">Belongs to the zinc-containing alcohol dehydrogenase family.</text>
</comment>
<dbReference type="Pfam" id="PF00107">
    <property type="entry name" value="ADH_zinc_N"/>
    <property type="match status" value="1"/>
</dbReference>
<protein>
    <submittedName>
        <fullName evidence="4">Alcohol dehydrogenase</fullName>
    </submittedName>
</protein>
<dbReference type="InterPro" id="IPR013154">
    <property type="entry name" value="ADH-like_N"/>
</dbReference>
<dbReference type="InterPro" id="IPR011032">
    <property type="entry name" value="GroES-like_sf"/>
</dbReference>
<dbReference type="AlphaFoldDB" id="A0A179FPG8"/>
<dbReference type="OrthoDB" id="9992527at2759"/>
<dbReference type="InterPro" id="IPR047122">
    <property type="entry name" value="Trans-enoyl_RdTase-like"/>
</dbReference>
<keyword evidence="5" id="KW-1185">Reference proteome</keyword>
<feature type="domain" description="Enoyl reductase (ER)" evidence="3">
    <location>
        <begin position="20"/>
        <end position="268"/>
    </location>
</feature>
<gene>
    <name evidence="4" type="ORF">VFPPC_16106</name>
</gene>
<dbReference type="Proteomes" id="UP000078397">
    <property type="component" value="Unassembled WGS sequence"/>
</dbReference>
<evidence type="ECO:0000259" key="3">
    <source>
        <dbReference type="SMART" id="SM00829"/>
    </source>
</evidence>
<dbReference type="Gene3D" id="3.40.50.720">
    <property type="entry name" value="NAD(P)-binding Rossmann-like Domain"/>
    <property type="match status" value="1"/>
</dbReference>
<evidence type="ECO:0000256" key="1">
    <source>
        <dbReference type="ARBA" id="ARBA00008072"/>
    </source>
</evidence>
<organism evidence="4 5">
    <name type="scientific">Pochonia chlamydosporia 170</name>
    <dbReference type="NCBI Taxonomy" id="1380566"/>
    <lineage>
        <taxon>Eukaryota</taxon>
        <taxon>Fungi</taxon>
        <taxon>Dikarya</taxon>
        <taxon>Ascomycota</taxon>
        <taxon>Pezizomycotina</taxon>
        <taxon>Sordariomycetes</taxon>
        <taxon>Hypocreomycetidae</taxon>
        <taxon>Hypocreales</taxon>
        <taxon>Clavicipitaceae</taxon>
        <taxon>Pochonia</taxon>
    </lineage>
</organism>
<dbReference type="Gene3D" id="3.90.180.10">
    <property type="entry name" value="Medium-chain alcohol dehydrogenases, catalytic domain"/>
    <property type="match status" value="1"/>
</dbReference>
<dbReference type="RefSeq" id="XP_018144128.1">
    <property type="nucleotide sequence ID" value="XM_018293859.1"/>
</dbReference>
<sequence length="345" mass="37420">MGPPASCAALVQRNGKPTKGIISVPVPQEHQVLVNVSYVAQNPTDVQANDQNAFGDDAVLGCDFVGTVEKLGPNVSKVKEGDVMAGLIWGGEVKGQGAYSEYTVADERICFIVPDGISHEEAATVPLAACTALLAFFSKDCLGIDRAQCKRQSVLVWGGSSSVGLYAIQVAAMYGLNVITTCSPRHHDQASELGAKHVFDYRDEDIVSKIVNAEPNLKYVFDTIGNDKSSVTASQAITSKGGRLCTVRPGKAFTEGASKQTTVTDVLVWTAFLKEHRYGKFFWPPNKGDHEMCVEFCEQLPKLLSKEIIKPNNAKVYTNGLDGVTEGFQQYRDGKISNYKIVYKL</sequence>
<keyword evidence="2" id="KW-0560">Oxidoreductase</keyword>